<evidence type="ECO:0000313" key="4">
    <source>
        <dbReference type="Proteomes" id="UP001367676"/>
    </source>
</evidence>
<keyword evidence="4" id="KW-1185">Reference proteome</keyword>
<dbReference type="Gene3D" id="3.30.1520.10">
    <property type="entry name" value="Phox-like domain"/>
    <property type="match status" value="1"/>
</dbReference>
<dbReference type="InterPro" id="IPR034783">
    <property type="entry name" value="SNX4"/>
</dbReference>
<dbReference type="AlphaFoldDB" id="A0AAN9Y690"/>
<evidence type="ECO:0000313" key="3">
    <source>
        <dbReference type="EMBL" id="KAK7593108.1"/>
    </source>
</evidence>
<dbReference type="PANTHER" id="PTHR46596">
    <property type="entry name" value="SORTING NEXIN-4"/>
    <property type="match status" value="1"/>
</dbReference>
<dbReference type="GO" id="GO:0031901">
    <property type="term" value="C:early endosome membrane"/>
    <property type="evidence" value="ECO:0007669"/>
    <property type="project" value="TreeGrafter"/>
</dbReference>
<reference evidence="3 4" key="1">
    <citation type="submission" date="2024-03" db="EMBL/GenBank/DDBJ databases">
        <title>Adaptation during the transition from Ophiocordyceps entomopathogen to insect associate is accompanied by gene loss and intensified selection.</title>
        <authorList>
            <person name="Ward C.M."/>
            <person name="Onetto C.A."/>
            <person name="Borneman A.R."/>
        </authorList>
    </citation>
    <scope>NUCLEOTIDE SEQUENCE [LARGE SCALE GENOMIC DNA]</scope>
    <source>
        <strain evidence="3">AWRI1</strain>
        <tissue evidence="3">Single Adult Female</tissue>
    </source>
</reference>
<dbReference type="PANTHER" id="PTHR46596:SF1">
    <property type="entry name" value="SORTING NEXIN-4"/>
    <property type="match status" value="1"/>
</dbReference>
<protein>
    <recommendedName>
        <fullName evidence="2">PX domain-containing protein</fullName>
    </recommendedName>
</protein>
<dbReference type="GO" id="GO:2000786">
    <property type="term" value="P:positive regulation of autophagosome assembly"/>
    <property type="evidence" value="ECO:0007669"/>
    <property type="project" value="TreeGrafter"/>
</dbReference>
<dbReference type="InterPro" id="IPR027267">
    <property type="entry name" value="AH/BAR_dom_sf"/>
</dbReference>
<feature type="domain" description="PX" evidence="2">
    <location>
        <begin position="20"/>
        <end position="151"/>
    </location>
</feature>
<dbReference type="GO" id="GO:0031201">
    <property type="term" value="C:SNARE complex"/>
    <property type="evidence" value="ECO:0007669"/>
    <property type="project" value="TreeGrafter"/>
</dbReference>
<dbReference type="Pfam" id="PF00787">
    <property type="entry name" value="PX"/>
    <property type="match status" value="1"/>
</dbReference>
<dbReference type="EMBL" id="JBBCAQ010000020">
    <property type="protein sequence ID" value="KAK7593108.1"/>
    <property type="molecule type" value="Genomic_DNA"/>
</dbReference>
<dbReference type="PROSITE" id="PS50195">
    <property type="entry name" value="PX"/>
    <property type="match status" value="1"/>
</dbReference>
<evidence type="ECO:0000259" key="2">
    <source>
        <dbReference type="PROSITE" id="PS50195"/>
    </source>
</evidence>
<dbReference type="GO" id="GO:0032266">
    <property type="term" value="F:phosphatidylinositol-3-phosphate binding"/>
    <property type="evidence" value="ECO:0007669"/>
    <property type="project" value="TreeGrafter"/>
</dbReference>
<name>A0AAN9Y690_9HEMI</name>
<evidence type="ECO:0000256" key="1">
    <source>
        <dbReference type="ARBA" id="ARBA00010883"/>
    </source>
</evidence>
<dbReference type="Gene3D" id="1.20.1270.60">
    <property type="entry name" value="Arfaptin homology (AH) domain/BAR domain"/>
    <property type="match status" value="1"/>
</dbReference>
<sequence>MMDSDDTISASSHLMDSLEISILEAEKRANPVLNIRDFFTAYLIETKLKDDEDRSKTFPRISLIWRRYSEFEQFQQYLQGQYPHVVIPPLPEKKHLYTWRNQSNVIHDNTDPDFVDRRRAGLENFLHRIASHSVLSQDVIFKDFLTKEFGWNDSLKQEGYIHLVESKLKDLAVLSRSSSMDPKFQQIAHYSKQLENNLDCILKARLKLVEETYVIDTLHTHIGRLFSEWSVIEKCMGDGLQQAGHFIDSVASSTEAALQEEDVIADQFKEYLFYASSIDAVYKHHLHLQLQIENLRAAAKFKSEEKERIQQGKTTLMGRLFGAVQTPEVRNEKIAMLEKSLADDETRIADYEVSLKNFSELALQDFSRFQKQKDLDIQETLSSYVVEQIKAARRGLNTWTNIKHCIQTIP</sequence>
<dbReference type="SMART" id="SM00312">
    <property type="entry name" value="PX"/>
    <property type="match status" value="1"/>
</dbReference>
<organism evidence="3 4">
    <name type="scientific">Parthenolecanium corni</name>
    <dbReference type="NCBI Taxonomy" id="536013"/>
    <lineage>
        <taxon>Eukaryota</taxon>
        <taxon>Metazoa</taxon>
        <taxon>Ecdysozoa</taxon>
        <taxon>Arthropoda</taxon>
        <taxon>Hexapoda</taxon>
        <taxon>Insecta</taxon>
        <taxon>Pterygota</taxon>
        <taxon>Neoptera</taxon>
        <taxon>Paraneoptera</taxon>
        <taxon>Hemiptera</taxon>
        <taxon>Sternorrhyncha</taxon>
        <taxon>Coccoidea</taxon>
        <taxon>Coccidae</taxon>
        <taxon>Parthenolecanium</taxon>
    </lineage>
</organism>
<dbReference type="GO" id="GO:0015031">
    <property type="term" value="P:protein transport"/>
    <property type="evidence" value="ECO:0007669"/>
    <property type="project" value="InterPro"/>
</dbReference>
<proteinExistence type="inferred from homology"/>
<gene>
    <name evidence="3" type="ORF">V9T40_007860</name>
</gene>
<dbReference type="SUPFAM" id="SSF64268">
    <property type="entry name" value="PX domain"/>
    <property type="match status" value="1"/>
</dbReference>
<dbReference type="InterPro" id="IPR001683">
    <property type="entry name" value="PX_dom"/>
</dbReference>
<comment type="caution">
    <text evidence="3">The sequence shown here is derived from an EMBL/GenBank/DDBJ whole genome shotgun (WGS) entry which is preliminary data.</text>
</comment>
<comment type="similarity">
    <text evidence="1">Belongs to the sorting nexin family.</text>
</comment>
<dbReference type="Proteomes" id="UP001367676">
    <property type="component" value="Unassembled WGS sequence"/>
</dbReference>
<dbReference type="InterPro" id="IPR036871">
    <property type="entry name" value="PX_dom_sf"/>
</dbReference>
<accession>A0AAN9Y690</accession>
<dbReference type="GO" id="GO:0005886">
    <property type="term" value="C:plasma membrane"/>
    <property type="evidence" value="ECO:0007669"/>
    <property type="project" value="TreeGrafter"/>
</dbReference>